<evidence type="ECO:0000256" key="4">
    <source>
        <dbReference type="ARBA" id="ARBA00022840"/>
    </source>
</evidence>
<evidence type="ECO:0000313" key="8">
    <source>
        <dbReference type="EMBL" id="SVB31237.1"/>
    </source>
</evidence>
<keyword evidence="1" id="KW-0813">Transport</keyword>
<sequence length="110" mass="11989">MLEARHLDCIRGNQTLFTGLNCAVSRGEILHVQGPNGCGKTTLLRILCGITLAESGLVLWCGKDIRSSRAEFYSELAYVGHSHGIKLELTPRENLRMSMVLSGTQDSTGL</sequence>
<keyword evidence="4" id="KW-0067">ATP-binding</keyword>
<dbReference type="PANTHER" id="PTHR43499:SF1">
    <property type="entry name" value="ABC TRANSPORTER I FAMILY MEMBER 1"/>
    <property type="match status" value="1"/>
</dbReference>
<dbReference type="AlphaFoldDB" id="A0A382D0Z8"/>
<keyword evidence="2" id="KW-0547">Nucleotide-binding</keyword>
<dbReference type="GO" id="GO:0017004">
    <property type="term" value="P:cytochrome complex assembly"/>
    <property type="evidence" value="ECO:0007669"/>
    <property type="project" value="UniProtKB-KW"/>
</dbReference>
<evidence type="ECO:0000256" key="1">
    <source>
        <dbReference type="ARBA" id="ARBA00022448"/>
    </source>
</evidence>
<dbReference type="GO" id="GO:0022857">
    <property type="term" value="F:transmembrane transporter activity"/>
    <property type="evidence" value="ECO:0007669"/>
    <property type="project" value="InterPro"/>
</dbReference>
<dbReference type="InterPro" id="IPR003439">
    <property type="entry name" value="ABC_transporter-like_ATP-bd"/>
</dbReference>
<proteinExistence type="predicted"/>
<feature type="domain" description="ABC transporter" evidence="7">
    <location>
        <begin position="18"/>
        <end position="99"/>
    </location>
</feature>
<evidence type="ECO:0000256" key="6">
    <source>
        <dbReference type="ARBA" id="ARBA00023136"/>
    </source>
</evidence>
<keyword evidence="3" id="KW-0201">Cytochrome c-type biogenesis</keyword>
<dbReference type="InterPro" id="IPR027417">
    <property type="entry name" value="P-loop_NTPase"/>
</dbReference>
<evidence type="ECO:0000256" key="2">
    <source>
        <dbReference type="ARBA" id="ARBA00022741"/>
    </source>
</evidence>
<dbReference type="InterPro" id="IPR005895">
    <property type="entry name" value="ABC_transptr_haem_export_CcmA"/>
</dbReference>
<dbReference type="SUPFAM" id="SSF52540">
    <property type="entry name" value="P-loop containing nucleoside triphosphate hydrolases"/>
    <property type="match status" value="1"/>
</dbReference>
<evidence type="ECO:0000259" key="7">
    <source>
        <dbReference type="Pfam" id="PF00005"/>
    </source>
</evidence>
<evidence type="ECO:0000256" key="5">
    <source>
        <dbReference type="ARBA" id="ARBA00022967"/>
    </source>
</evidence>
<reference evidence="8" key="1">
    <citation type="submission" date="2018-05" db="EMBL/GenBank/DDBJ databases">
        <authorList>
            <person name="Lanie J.A."/>
            <person name="Ng W.-L."/>
            <person name="Kazmierczak K.M."/>
            <person name="Andrzejewski T.M."/>
            <person name="Davidsen T.M."/>
            <person name="Wayne K.J."/>
            <person name="Tettelin H."/>
            <person name="Glass J.I."/>
            <person name="Rusch D."/>
            <person name="Podicherti R."/>
            <person name="Tsui H.-C.T."/>
            <person name="Winkler M.E."/>
        </authorList>
    </citation>
    <scope>NUCLEOTIDE SEQUENCE</scope>
</reference>
<name>A0A382D0Z8_9ZZZZ</name>
<dbReference type="Pfam" id="PF00005">
    <property type="entry name" value="ABC_tran"/>
    <property type="match status" value="1"/>
</dbReference>
<dbReference type="PANTHER" id="PTHR43499">
    <property type="entry name" value="ABC TRANSPORTER I FAMILY MEMBER 1"/>
    <property type="match status" value="1"/>
</dbReference>
<evidence type="ECO:0000256" key="3">
    <source>
        <dbReference type="ARBA" id="ARBA00022748"/>
    </source>
</evidence>
<protein>
    <recommendedName>
        <fullName evidence="7">ABC transporter domain-containing protein</fullName>
    </recommendedName>
</protein>
<feature type="non-terminal residue" evidence="8">
    <location>
        <position position="110"/>
    </location>
</feature>
<dbReference type="GO" id="GO:0016887">
    <property type="term" value="F:ATP hydrolysis activity"/>
    <property type="evidence" value="ECO:0007669"/>
    <property type="project" value="InterPro"/>
</dbReference>
<dbReference type="GO" id="GO:0005524">
    <property type="term" value="F:ATP binding"/>
    <property type="evidence" value="ECO:0007669"/>
    <property type="project" value="UniProtKB-KW"/>
</dbReference>
<accession>A0A382D0Z8</accession>
<organism evidence="8">
    <name type="scientific">marine metagenome</name>
    <dbReference type="NCBI Taxonomy" id="408172"/>
    <lineage>
        <taxon>unclassified sequences</taxon>
        <taxon>metagenomes</taxon>
        <taxon>ecological metagenomes</taxon>
    </lineage>
</organism>
<dbReference type="EMBL" id="UINC01036767">
    <property type="protein sequence ID" value="SVB31237.1"/>
    <property type="molecule type" value="Genomic_DNA"/>
</dbReference>
<feature type="non-terminal residue" evidence="8">
    <location>
        <position position="1"/>
    </location>
</feature>
<keyword evidence="6" id="KW-0472">Membrane</keyword>
<dbReference type="Gene3D" id="3.40.50.300">
    <property type="entry name" value="P-loop containing nucleotide triphosphate hydrolases"/>
    <property type="match status" value="1"/>
</dbReference>
<gene>
    <name evidence="8" type="ORF">METZ01_LOCUS184091</name>
</gene>
<keyword evidence="5" id="KW-1278">Translocase</keyword>